<evidence type="ECO:0000313" key="2">
    <source>
        <dbReference type="Proteomes" id="UP000250080"/>
    </source>
</evidence>
<dbReference type="InterPro" id="IPR027417">
    <property type="entry name" value="P-loop_NTPase"/>
</dbReference>
<evidence type="ECO:0000313" key="1">
    <source>
        <dbReference type="EMBL" id="SCQ82065.1"/>
    </source>
</evidence>
<protein>
    <recommendedName>
        <fullName evidence="3">TrwC relaxase</fullName>
    </recommendedName>
</protein>
<dbReference type="Proteomes" id="UP000250080">
    <property type="component" value="Chromosome I"/>
</dbReference>
<name>A0A341FJ22_9ACTN</name>
<evidence type="ECO:0008006" key="3">
    <source>
        <dbReference type="Google" id="ProtNLM"/>
    </source>
</evidence>
<reference evidence="1 2" key="1">
    <citation type="submission" date="2016-09" db="EMBL/GenBank/DDBJ databases">
        <authorList>
            <person name="Laine KS P."/>
        </authorList>
    </citation>
    <scope>NUCLEOTIDE SEQUENCE [LARGE SCALE GENOMIC DNA]</scope>
    <source>
        <strain evidence="1">PFRJS-23</strain>
    </source>
</reference>
<organism evidence="1 2">
    <name type="scientific">Propionibacterium freudenreichii</name>
    <dbReference type="NCBI Taxonomy" id="1744"/>
    <lineage>
        <taxon>Bacteria</taxon>
        <taxon>Bacillati</taxon>
        <taxon>Actinomycetota</taxon>
        <taxon>Actinomycetes</taxon>
        <taxon>Propionibacteriales</taxon>
        <taxon>Propionibacteriaceae</taxon>
        <taxon>Propionibacterium</taxon>
    </lineage>
</organism>
<dbReference type="RefSeq" id="WP_049770773.1">
    <property type="nucleotide sequence ID" value="NZ_CCYS01000013.1"/>
</dbReference>
<proteinExistence type="predicted"/>
<dbReference type="SUPFAM" id="SSF52540">
    <property type="entry name" value="P-loop containing nucleoside triphosphate hydrolases"/>
    <property type="match status" value="1"/>
</dbReference>
<dbReference type="EMBL" id="LT618793">
    <property type="protein sequence ID" value="SCQ82065.1"/>
    <property type="molecule type" value="Genomic_DNA"/>
</dbReference>
<gene>
    <name evidence="1" type="ORF">PFR_JS23_2110</name>
</gene>
<dbReference type="AlphaFoldDB" id="A0A341FJ22"/>
<sequence length="435" mass="48353">MLHEDTETLRAAVAADRIDEAAITAATNDEARELNALIRENRVRAGLVDDARTVEGSDGLSIGRGDLIQTRRNDSEAGVTNRHTWIVQQVGRDGDLWVRDTASDRKQQRTVRLPVEYVAEHAHLAYAATAYGVQGLTAPESHTILSDALSAAGVYVGLTRGRETNRLHVVAADLGDAREQFTASLERDRAERGLVEATQRAQVAVSGLTDDGPVQEVNAERARLSKQIEKAERLAARWEQAAAAFTDLAKRHKAEEDEQTTILATVENEAQRVRAEVFGPLVVQAVDDGTAVVTAQSRLWQASRAKDAARGFRKRSAARALYAATRERETVEMTARRRWGSIPAAATSVEPWAESVTSREADAHPRVIEQRQLVDAARKAQRELTAQHMEERRRLIHDVFGDLRLGNPREYAATWRQHAERRTPHPRHHRGPARH</sequence>
<accession>A0A341FJ22</accession>